<proteinExistence type="predicted"/>
<evidence type="ECO:0000313" key="3">
    <source>
        <dbReference type="Proteomes" id="UP000645828"/>
    </source>
</evidence>
<reference evidence="2" key="1">
    <citation type="submission" date="2020-12" db="EMBL/GenBank/DDBJ databases">
        <authorList>
            <consortium name="Molecular Ecology Group"/>
        </authorList>
    </citation>
    <scope>NUCLEOTIDE SEQUENCE</scope>
    <source>
        <strain evidence="2">TBG_1078</strain>
    </source>
</reference>
<comment type="caution">
    <text evidence="2">The sequence shown here is derived from an EMBL/GenBank/DDBJ whole genome shotgun (WGS) entry which is preliminary data.</text>
</comment>
<organism evidence="2 3">
    <name type="scientific">Nyctereutes procyonoides</name>
    <name type="common">Raccoon dog</name>
    <name type="synonym">Canis procyonoides</name>
    <dbReference type="NCBI Taxonomy" id="34880"/>
    <lineage>
        <taxon>Eukaryota</taxon>
        <taxon>Metazoa</taxon>
        <taxon>Chordata</taxon>
        <taxon>Craniata</taxon>
        <taxon>Vertebrata</taxon>
        <taxon>Euteleostomi</taxon>
        <taxon>Mammalia</taxon>
        <taxon>Eutheria</taxon>
        <taxon>Laurasiatheria</taxon>
        <taxon>Carnivora</taxon>
        <taxon>Caniformia</taxon>
        <taxon>Canidae</taxon>
        <taxon>Nyctereutes</taxon>
    </lineage>
</organism>
<name>A0A811ZQV8_NYCPR</name>
<sequence>MPFTCSHYEQATVDDTSTEQPGLPDLKGKAKTFKVRPMSYRQRLNKGFSAVCFLPHVGQVPAKQGHENVAAPSPVLRETQVILDRRLKKVAMVQSKIRSSIVVEEVRTAI</sequence>
<keyword evidence="3" id="KW-1185">Reference proteome</keyword>
<accession>A0A811ZQV8</accession>
<dbReference type="AlphaFoldDB" id="A0A811ZQV8"/>
<gene>
    <name evidence="2" type="ORF">NYPRO_LOCUS23428</name>
</gene>
<dbReference type="Proteomes" id="UP000645828">
    <property type="component" value="Unassembled WGS sequence"/>
</dbReference>
<evidence type="ECO:0000313" key="2">
    <source>
        <dbReference type="EMBL" id="CAD7690634.1"/>
    </source>
</evidence>
<dbReference type="EMBL" id="CAJHUB010000771">
    <property type="protein sequence ID" value="CAD7690634.1"/>
    <property type="molecule type" value="Genomic_DNA"/>
</dbReference>
<feature type="compositionally biased region" description="Polar residues" evidence="1">
    <location>
        <begin position="7"/>
        <end position="20"/>
    </location>
</feature>
<feature type="region of interest" description="Disordered" evidence="1">
    <location>
        <begin position="1"/>
        <end position="27"/>
    </location>
</feature>
<protein>
    <submittedName>
        <fullName evidence="2">(raccoon dog) hypothetical protein</fullName>
    </submittedName>
</protein>
<evidence type="ECO:0000256" key="1">
    <source>
        <dbReference type="SAM" id="MobiDB-lite"/>
    </source>
</evidence>